<evidence type="ECO:0000313" key="1">
    <source>
        <dbReference type="EMBL" id="QTX13762.1"/>
    </source>
</evidence>
<geneLocation type="plasmid" evidence="1">
    <name>p17-15-vir-like</name>
</geneLocation>
<organism evidence="1">
    <name type="scientific">Klebsiella pneumoniae</name>
    <dbReference type="NCBI Taxonomy" id="573"/>
    <lineage>
        <taxon>Bacteria</taxon>
        <taxon>Pseudomonadati</taxon>
        <taxon>Pseudomonadota</taxon>
        <taxon>Gammaproteobacteria</taxon>
        <taxon>Enterobacterales</taxon>
        <taxon>Enterobacteriaceae</taxon>
        <taxon>Klebsiella/Raoultella group</taxon>
        <taxon>Klebsiella</taxon>
        <taxon>Klebsiella pneumoniae complex</taxon>
    </lineage>
</organism>
<accession>A0A8B0SXA3</accession>
<reference evidence="1" key="1">
    <citation type="submission" date="2020-01" db="EMBL/GenBank/DDBJ databases">
        <authorList>
            <person name="Qin S."/>
        </authorList>
    </citation>
    <scope>NUCLEOTIDE SEQUENCE</scope>
    <source>
        <strain evidence="1">CVir17-16-YZ6g</strain>
        <plasmid evidence="1">p17-15-vir-like</plasmid>
    </source>
</reference>
<proteinExistence type="predicted"/>
<name>A0A8B0SXA3_KLEPN</name>
<sequence length="72" mass="8267">MSLSPSKKVTFDDLCPKKINETCIVCNHLHCSYLLQKLSKKIMIPGIPLKKIFLHINTEIRLSEPLPQKNHV</sequence>
<protein>
    <submittedName>
        <fullName evidence="1">Uncharacterized protein</fullName>
    </submittedName>
</protein>
<dbReference type="EMBL" id="MN956836">
    <property type="protein sequence ID" value="QTX13762.1"/>
    <property type="molecule type" value="Genomic_DNA"/>
</dbReference>
<keyword evidence="1" id="KW-0614">Plasmid</keyword>
<dbReference type="AlphaFoldDB" id="A0A8B0SXA3"/>